<accession>A0A6A5QLC5</accession>
<keyword evidence="3" id="KW-1185">Reference proteome</keyword>
<dbReference type="Proteomes" id="UP000800096">
    <property type="component" value="Unassembled WGS sequence"/>
</dbReference>
<gene>
    <name evidence="2" type="ORF">BDU57DRAFT_531267</name>
</gene>
<keyword evidence="1" id="KW-0732">Signal</keyword>
<evidence type="ECO:0000313" key="3">
    <source>
        <dbReference type="Proteomes" id="UP000800096"/>
    </source>
</evidence>
<dbReference type="EMBL" id="ML979137">
    <property type="protein sequence ID" value="KAF1914857.1"/>
    <property type="molecule type" value="Genomic_DNA"/>
</dbReference>
<evidence type="ECO:0000256" key="1">
    <source>
        <dbReference type="SAM" id="SignalP"/>
    </source>
</evidence>
<dbReference type="AlphaFoldDB" id="A0A6A5QLC5"/>
<protein>
    <submittedName>
        <fullName evidence="2">Uncharacterized protein</fullName>
    </submittedName>
</protein>
<evidence type="ECO:0000313" key="2">
    <source>
        <dbReference type="EMBL" id="KAF1914857.1"/>
    </source>
</evidence>
<feature type="chain" id="PRO_5025544689" evidence="1">
    <location>
        <begin position="31"/>
        <end position="281"/>
    </location>
</feature>
<proteinExistence type="predicted"/>
<reference evidence="2" key="1">
    <citation type="journal article" date="2020" name="Stud. Mycol.">
        <title>101 Dothideomycetes genomes: a test case for predicting lifestyles and emergence of pathogens.</title>
        <authorList>
            <person name="Haridas S."/>
            <person name="Albert R."/>
            <person name="Binder M."/>
            <person name="Bloem J."/>
            <person name="Labutti K."/>
            <person name="Salamov A."/>
            <person name="Andreopoulos B."/>
            <person name="Baker S."/>
            <person name="Barry K."/>
            <person name="Bills G."/>
            <person name="Bluhm B."/>
            <person name="Cannon C."/>
            <person name="Castanera R."/>
            <person name="Culley D."/>
            <person name="Daum C."/>
            <person name="Ezra D."/>
            <person name="Gonzalez J."/>
            <person name="Henrissat B."/>
            <person name="Kuo A."/>
            <person name="Liang C."/>
            <person name="Lipzen A."/>
            <person name="Lutzoni F."/>
            <person name="Magnuson J."/>
            <person name="Mondo S."/>
            <person name="Nolan M."/>
            <person name="Ohm R."/>
            <person name="Pangilinan J."/>
            <person name="Park H.-J."/>
            <person name="Ramirez L."/>
            <person name="Alfaro M."/>
            <person name="Sun H."/>
            <person name="Tritt A."/>
            <person name="Yoshinaga Y."/>
            <person name="Zwiers L.-H."/>
            <person name="Turgeon B."/>
            <person name="Goodwin S."/>
            <person name="Spatafora J."/>
            <person name="Crous P."/>
            <person name="Grigoriev I."/>
        </authorList>
    </citation>
    <scope>NUCLEOTIDE SEQUENCE</scope>
    <source>
        <strain evidence="2">HMLAC05119</strain>
    </source>
</reference>
<feature type="signal peptide" evidence="1">
    <location>
        <begin position="1"/>
        <end position="30"/>
    </location>
</feature>
<organism evidence="2 3">
    <name type="scientific">Ampelomyces quisqualis</name>
    <name type="common">Powdery mildew agent</name>
    <dbReference type="NCBI Taxonomy" id="50730"/>
    <lineage>
        <taxon>Eukaryota</taxon>
        <taxon>Fungi</taxon>
        <taxon>Dikarya</taxon>
        <taxon>Ascomycota</taxon>
        <taxon>Pezizomycotina</taxon>
        <taxon>Dothideomycetes</taxon>
        <taxon>Pleosporomycetidae</taxon>
        <taxon>Pleosporales</taxon>
        <taxon>Pleosporineae</taxon>
        <taxon>Phaeosphaeriaceae</taxon>
        <taxon>Ampelomyces</taxon>
    </lineage>
</organism>
<sequence>MSVAIEHITSAIPLEIIVTLCLLHCEVTSGTVIVDAQCAVSRLRGRPSCSHHPADTVPHAHHARLSRTMSVNHTSNYRGYFMMCHVWPQKDSIEQPSTEAVPKRLFVLLPHSILPILSTQGLLTVPGTLYFELNPQLTAEEAENKQFCQTTHHPNGQHCGNTVATETRSNVKDGGLSTTASNPVCTDVKGVKRWQKGVSKAKSISKSVVHRVAQCHGTNELRGSRGGRRCAAVPRYPAGWAPSALVGFPGRAPTSVKGAQILKIRWEGHSTYRGLREENNP</sequence>
<name>A0A6A5QLC5_AMPQU</name>